<dbReference type="CDD" id="cd12148">
    <property type="entry name" value="fungal_TF_MHR"/>
    <property type="match status" value="1"/>
</dbReference>
<accession>A0A165VDT8</accession>
<keyword evidence="2" id="KW-0479">Metal-binding</keyword>
<keyword evidence="3" id="KW-0539">Nucleus</keyword>
<dbReference type="InParanoid" id="A0A165VDT8"/>
<dbReference type="GO" id="GO:0006351">
    <property type="term" value="P:DNA-templated transcription"/>
    <property type="evidence" value="ECO:0007669"/>
    <property type="project" value="InterPro"/>
</dbReference>
<name>A0A165VDT8_9AGAM</name>
<feature type="region of interest" description="Disordered" evidence="4">
    <location>
        <begin position="636"/>
        <end position="661"/>
    </location>
</feature>
<dbReference type="CDD" id="cd00067">
    <property type="entry name" value="GAL4"/>
    <property type="match status" value="1"/>
</dbReference>
<evidence type="ECO:0000256" key="4">
    <source>
        <dbReference type="SAM" id="MobiDB-lite"/>
    </source>
</evidence>
<comment type="subcellular location">
    <subcellularLocation>
        <location evidence="1">Nucleus</location>
    </subcellularLocation>
</comment>
<evidence type="ECO:0000259" key="5">
    <source>
        <dbReference type="PROSITE" id="PS50048"/>
    </source>
</evidence>
<feature type="region of interest" description="Disordered" evidence="4">
    <location>
        <begin position="1"/>
        <end position="23"/>
    </location>
</feature>
<dbReference type="InterPro" id="IPR036864">
    <property type="entry name" value="Zn2-C6_fun-type_DNA-bd_sf"/>
</dbReference>
<feature type="domain" description="Zn(2)-C6 fungal-type" evidence="5">
    <location>
        <begin position="35"/>
        <end position="64"/>
    </location>
</feature>
<dbReference type="InterPro" id="IPR001138">
    <property type="entry name" value="Zn2Cys6_DnaBD"/>
</dbReference>
<organism evidence="6 7">
    <name type="scientific">Neolentinus lepideus HHB14362 ss-1</name>
    <dbReference type="NCBI Taxonomy" id="1314782"/>
    <lineage>
        <taxon>Eukaryota</taxon>
        <taxon>Fungi</taxon>
        <taxon>Dikarya</taxon>
        <taxon>Basidiomycota</taxon>
        <taxon>Agaricomycotina</taxon>
        <taxon>Agaricomycetes</taxon>
        <taxon>Gloeophyllales</taxon>
        <taxon>Gloeophyllaceae</taxon>
        <taxon>Neolentinus</taxon>
    </lineage>
</organism>
<keyword evidence="7" id="KW-1185">Reference proteome</keyword>
<evidence type="ECO:0000313" key="7">
    <source>
        <dbReference type="Proteomes" id="UP000076761"/>
    </source>
</evidence>
<dbReference type="GO" id="GO:0005634">
    <property type="term" value="C:nucleus"/>
    <property type="evidence" value="ECO:0007669"/>
    <property type="project" value="UniProtKB-SubCell"/>
</dbReference>
<dbReference type="PANTHER" id="PTHR31001:SF56">
    <property type="entry name" value="ZN(2)-C6 FUNGAL-TYPE DOMAIN-CONTAINING PROTEIN"/>
    <property type="match status" value="1"/>
</dbReference>
<dbReference type="SMART" id="SM00906">
    <property type="entry name" value="Fungal_trans"/>
    <property type="match status" value="1"/>
</dbReference>
<reference evidence="6 7" key="1">
    <citation type="journal article" date="2016" name="Mol. Biol. Evol.">
        <title>Comparative Genomics of Early-Diverging Mushroom-Forming Fungi Provides Insights into the Origins of Lignocellulose Decay Capabilities.</title>
        <authorList>
            <person name="Nagy L.G."/>
            <person name="Riley R."/>
            <person name="Tritt A."/>
            <person name="Adam C."/>
            <person name="Daum C."/>
            <person name="Floudas D."/>
            <person name="Sun H."/>
            <person name="Yadav J.S."/>
            <person name="Pangilinan J."/>
            <person name="Larsson K.H."/>
            <person name="Matsuura K."/>
            <person name="Barry K."/>
            <person name="Labutti K."/>
            <person name="Kuo R."/>
            <person name="Ohm R.A."/>
            <person name="Bhattacharya S.S."/>
            <person name="Shirouzu T."/>
            <person name="Yoshinaga Y."/>
            <person name="Martin F.M."/>
            <person name="Grigoriev I.V."/>
            <person name="Hibbett D.S."/>
        </authorList>
    </citation>
    <scope>NUCLEOTIDE SEQUENCE [LARGE SCALE GENOMIC DNA]</scope>
    <source>
        <strain evidence="6 7">HHB14362 ss-1</strain>
    </source>
</reference>
<dbReference type="InterPro" id="IPR050613">
    <property type="entry name" value="Sec_Metabolite_Reg"/>
</dbReference>
<dbReference type="PROSITE" id="PS50048">
    <property type="entry name" value="ZN2_CY6_FUNGAL_2"/>
    <property type="match status" value="1"/>
</dbReference>
<dbReference type="GO" id="GO:0003677">
    <property type="term" value="F:DNA binding"/>
    <property type="evidence" value="ECO:0007669"/>
    <property type="project" value="InterPro"/>
</dbReference>
<evidence type="ECO:0000256" key="1">
    <source>
        <dbReference type="ARBA" id="ARBA00004123"/>
    </source>
</evidence>
<dbReference type="STRING" id="1314782.A0A165VDT8"/>
<evidence type="ECO:0000256" key="3">
    <source>
        <dbReference type="ARBA" id="ARBA00023242"/>
    </source>
</evidence>
<feature type="compositionally biased region" description="Low complexity" evidence="4">
    <location>
        <begin position="641"/>
        <end position="652"/>
    </location>
</feature>
<gene>
    <name evidence="6" type="ORF">NEOLEDRAFT_1056777</name>
</gene>
<proteinExistence type="predicted"/>
<dbReference type="Proteomes" id="UP000076761">
    <property type="component" value="Unassembled WGS sequence"/>
</dbReference>
<dbReference type="Pfam" id="PF04082">
    <property type="entry name" value="Fungal_trans"/>
    <property type="match status" value="1"/>
</dbReference>
<dbReference type="InterPro" id="IPR007219">
    <property type="entry name" value="XnlR_reg_dom"/>
</dbReference>
<sequence length="825" mass="92241">MPPDTSRRSSLRGTRKSSSNHDEELIIKRMKGEISCAECKRLKLKCDKKVPCGSCERRGCPNICPNGELNCKELLHRFILADTKDLHRKITEMSHRIHQLEDGLAVSHSNQSNERHPLLCEELLEIKFWPEKEAMTSQPQESDNTAVERSLDAFGTLTIGVQGEAKYFGGSAGSEVGRLPDIQIGASLGWDDSEHDDHTSFLPETVRDAVHELVWTELPPQMRAWALCEAYFEHAQWFLSAVSRNEVVNDYMAPIYKIYKERGRPKYSPNDNSEANPHRLGVLYFIFALGALMDMTLPPANAEAEKYFRLGRAAMSLRSLMDAPLLETVQGVAMMSAYHHMSGTKASLDSAWSLTALSVKLAQSVNRDCARWGLDSKTVEKRRNTFWSMMAADGFLSLHTGRPPACPLVFVDCEFPEDTDQTIDEDGKPQMGYQRCRFHIMKNCMLPVAEQMAKANGPDYKTLLELDAKILQLPTPKNYRFLVDPEERERPSSIARAYLLSQFRLNTLMFIHRSFFAQAVLDHPMNPFRSPYAPSYLTAYRCASAQIASSIHFYNRLPEMFIRLTSFWTHAFTGALIVGFVVSRTPHSGIATTAFIELNRAMDFFESTAHKNPRAFRALVILRKLKERAHRVYFESHSKAPSPSLLGSSSSGQTDKSEGPDELALFGGKTFVIPTPVLFQPPTEKADAQSMEGIVSPTPNHIHSVMQSVDSPPQNLGVSGTTSLPPPFESYMPSLRWPIQEQDSWFSSATTESIPSQLFTNLPTPQAPILEVTGAAVTGTTDISSLFGLPPDGSGSEWQWASLFRDTGLLDGSQQQVQFEDDPTA</sequence>
<evidence type="ECO:0000313" key="6">
    <source>
        <dbReference type="EMBL" id="KZT29531.1"/>
    </source>
</evidence>
<dbReference type="OrthoDB" id="424974at2759"/>
<dbReference type="GO" id="GO:0000981">
    <property type="term" value="F:DNA-binding transcription factor activity, RNA polymerase II-specific"/>
    <property type="evidence" value="ECO:0007669"/>
    <property type="project" value="InterPro"/>
</dbReference>
<dbReference type="PROSITE" id="PS00463">
    <property type="entry name" value="ZN2_CY6_FUNGAL_1"/>
    <property type="match status" value="1"/>
</dbReference>
<dbReference type="PANTHER" id="PTHR31001">
    <property type="entry name" value="UNCHARACTERIZED TRANSCRIPTIONAL REGULATORY PROTEIN"/>
    <property type="match status" value="1"/>
</dbReference>
<dbReference type="GO" id="GO:0008270">
    <property type="term" value="F:zinc ion binding"/>
    <property type="evidence" value="ECO:0007669"/>
    <property type="project" value="InterPro"/>
</dbReference>
<evidence type="ECO:0000256" key="2">
    <source>
        <dbReference type="ARBA" id="ARBA00022723"/>
    </source>
</evidence>
<dbReference type="EMBL" id="KV425554">
    <property type="protein sequence ID" value="KZT29531.1"/>
    <property type="molecule type" value="Genomic_DNA"/>
</dbReference>
<dbReference type="AlphaFoldDB" id="A0A165VDT8"/>
<protein>
    <recommendedName>
        <fullName evidence="5">Zn(2)-C6 fungal-type domain-containing protein</fullName>
    </recommendedName>
</protein>
<dbReference type="SUPFAM" id="SSF57701">
    <property type="entry name" value="Zn2/Cys6 DNA-binding domain"/>
    <property type="match status" value="1"/>
</dbReference>